<evidence type="ECO:0000313" key="6">
    <source>
        <dbReference type="Proteomes" id="UP000324800"/>
    </source>
</evidence>
<dbReference type="AlphaFoldDB" id="A0A5J4W687"/>
<dbReference type="EMBL" id="SNRW01003244">
    <property type="protein sequence ID" value="KAA6390358.1"/>
    <property type="molecule type" value="Genomic_DNA"/>
</dbReference>
<dbReference type="Gene3D" id="3.30.497.10">
    <property type="entry name" value="Antithrombin, subunit I, domain 2"/>
    <property type="match status" value="2"/>
</dbReference>
<comment type="similarity">
    <text evidence="1 2">Belongs to the serpin family.</text>
</comment>
<dbReference type="InterPro" id="IPR023795">
    <property type="entry name" value="Serpin_CS"/>
</dbReference>
<dbReference type="InterPro" id="IPR023796">
    <property type="entry name" value="Serpin_dom"/>
</dbReference>
<sequence>MFILLIILVALLGGETIQNYPNAENLYADHVSQFGTSLLLALNNQNHQENIIISPLSIYSALIVAGSGAYGKTLDEFRKVLHTCNDSRFNEEKNLLALAGQVTKAKKDRNSPEIYFESNSLWINSKFNINKKFINQVKTAIDVDIMELNFKLKNVSNIVNSYVEKKTKGLIKNILIRLCTPDLMILASAVSLPFELDEIEMMIILPEVKSPEALQYAAFKYLSSEGLSKIKANGNITKVHLSLPRFKTGFKTLLLEQLLQIGLVYAFTDNAEFPHISNDSLKMSNVYHQVEVKINEEGAEATATVMIFEEKENLVKNQEDESEAYFPIDRPFLVAIYDTQTNMPIFIGMIKTVGNADVEAEVKVDL</sequence>
<protein>
    <recommendedName>
        <fullName evidence="4">Serpin domain-containing protein</fullName>
    </recommendedName>
</protein>
<dbReference type="PANTHER" id="PTHR11461:SF211">
    <property type="entry name" value="GH10112P-RELATED"/>
    <property type="match status" value="1"/>
</dbReference>
<dbReference type="InterPro" id="IPR000215">
    <property type="entry name" value="Serpin_fam"/>
</dbReference>
<dbReference type="Pfam" id="PF00079">
    <property type="entry name" value="Serpin"/>
    <property type="match status" value="1"/>
</dbReference>
<reference evidence="5 6" key="1">
    <citation type="submission" date="2019-03" db="EMBL/GenBank/DDBJ databases">
        <title>Single cell metagenomics reveals metabolic interactions within the superorganism composed of flagellate Streblomastix strix and complex community of Bacteroidetes bacteria on its surface.</title>
        <authorList>
            <person name="Treitli S.C."/>
            <person name="Kolisko M."/>
            <person name="Husnik F."/>
            <person name="Keeling P."/>
            <person name="Hampl V."/>
        </authorList>
    </citation>
    <scope>NUCLEOTIDE SEQUENCE [LARGE SCALE GENOMIC DNA]</scope>
    <source>
        <strain evidence="5">ST1C</strain>
    </source>
</reference>
<dbReference type="SUPFAM" id="SSF56574">
    <property type="entry name" value="Serpins"/>
    <property type="match status" value="1"/>
</dbReference>
<dbReference type="InterPro" id="IPR042185">
    <property type="entry name" value="Serpin_sf_2"/>
</dbReference>
<evidence type="ECO:0000256" key="3">
    <source>
        <dbReference type="SAM" id="SignalP"/>
    </source>
</evidence>
<dbReference type="Proteomes" id="UP000324800">
    <property type="component" value="Unassembled WGS sequence"/>
</dbReference>
<evidence type="ECO:0000256" key="2">
    <source>
        <dbReference type="RuleBase" id="RU000411"/>
    </source>
</evidence>
<dbReference type="CDD" id="cd00172">
    <property type="entry name" value="serpin"/>
    <property type="match status" value="1"/>
</dbReference>
<evidence type="ECO:0000256" key="1">
    <source>
        <dbReference type="ARBA" id="ARBA00009500"/>
    </source>
</evidence>
<keyword evidence="3" id="KW-0732">Signal</keyword>
<dbReference type="PANTHER" id="PTHR11461">
    <property type="entry name" value="SERINE PROTEASE INHIBITOR, SERPIN"/>
    <property type="match status" value="1"/>
</dbReference>
<dbReference type="SMART" id="SM00093">
    <property type="entry name" value="SERPIN"/>
    <property type="match status" value="1"/>
</dbReference>
<organism evidence="5 6">
    <name type="scientific">Streblomastix strix</name>
    <dbReference type="NCBI Taxonomy" id="222440"/>
    <lineage>
        <taxon>Eukaryota</taxon>
        <taxon>Metamonada</taxon>
        <taxon>Preaxostyla</taxon>
        <taxon>Oxymonadida</taxon>
        <taxon>Streblomastigidae</taxon>
        <taxon>Streblomastix</taxon>
    </lineage>
</organism>
<proteinExistence type="inferred from homology"/>
<feature type="signal peptide" evidence="3">
    <location>
        <begin position="1"/>
        <end position="16"/>
    </location>
</feature>
<dbReference type="Gene3D" id="2.30.39.10">
    <property type="entry name" value="Alpha-1-antitrypsin, domain 1"/>
    <property type="match status" value="1"/>
</dbReference>
<dbReference type="InterPro" id="IPR036186">
    <property type="entry name" value="Serpin_sf"/>
</dbReference>
<accession>A0A5J4W687</accession>
<evidence type="ECO:0000259" key="4">
    <source>
        <dbReference type="SMART" id="SM00093"/>
    </source>
</evidence>
<gene>
    <name evidence="5" type="ORF">EZS28_014117</name>
</gene>
<dbReference type="GO" id="GO:0005615">
    <property type="term" value="C:extracellular space"/>
    <property type="evidence" value="ECO:0007669"/>
    <property type="project" value="InterPro"/>
</dbReference>
<dbReference type="GO" id="GO:0004867">
    <property type="term" value="F:serine-type endopeptidase inhibitor activity"/>
    <property type="evidence" value="ECO:0007669"/>
    <property type="project" value="InterPro"/>
</dbReference>
<feature type="chain" id="PRO_5023892521" description="Serpin domain-containing protein" evidence="3">
    <location>
        <begin position="17"/>
        <end position="366"/>
    </location>
</feature>
<evidence type="ECO:0000313" key="5">
    <source>
        <dbReference type="EMBL" id="KAA6390358.1"/>
    </source>
</evidence>
<feature type="domain" description="Serpin" evidence="4">
    <location>
        <begin position="36"/>
        <end position="351"/>
    </location>
</feature>
<dbReference type="InterPro" id="IPR042178">
    <property type="entry name" value="Serpin_sf_1"/>
</dbReference>
<dbReference type="PROSITE" id="PS00284">
    <property type="entry name" value="SERPIN"/>
    <property type="match status" value="1"/>
</dbReference>
<comment type="caution">
    <text evidence="5">The sequence shown here is derived from an EMBL/GenBank/DDBJ whole genome shotgun (WGS) entry which is preliminary data.</text>
</comment>
<dbReference type="OrthoDB" id="671595at2759"/>
<name>A0A5J4W687_9EUKA</name>